<evidence type="ECO:0000313" key="3">
    <source>
        <dbReference type="Proteomes" id="UP001465976"/>
    </source>
</evidence>
<feature type="region of interest" description="Disordered" evidence="1">
    <location>
        <begin position="1"/>
        <end position="54"/>
    </location>
</feature>
<feature type="compositionally biased region" description="Pro residues" evidence="1">
    <location>
        <begin position="174"/>
        <end position="184"/>
    </location>
</feature>
<comment type="caution">
    <text evidence="2">The sequence shown here is derived from an EMBL/GenBank/DDBJ whole genome shotgun (WGS) entry which is preliminary data.</text>
</comment>
<organism evidence="2 3">
    <name type="scientific">Marasmius crinis-equi</name>
    <dbReference type="NCBI Taxonomy" id="585013"/>
    <lineage>
        <taxon>Eukaryota</taxon>
        <taxon>Fungi</taxon>
        <taxon>Dikarya</taxon>
        <taxon>Basidiomycota</taxon>
        <taxon>Agaricomycotina</taxon>
        <taxon>Agaricomycetes</taxon>
        <taxon>Agaricomycetidae</taxon>
        <taxon>Agaricales</taxon>
        <taxon>Marasmiineae</taxon>
        <taxon>Marasmiaceae</taxon>
        <taxon>Marasmius</taxon>
    </lineage>
</organism>
<proteinExistence type="predicted"/>
<feature type="compositionally biased region" description="Acidic residues" evidence="1">
    <location>
        <begin position="133"/>
        <end position="143"/>
    </location>
</feature>
<evidence type="ECO:0000313" key="2">
    <source>
        <dbReference type="EMBL" id="KAL0568321.1"/>
    </source>
</evidence>
<feature type="compositionally biased region" description="Basic and acidic residues" evidence="1">
    <location>
        <begin position="163"/>
        <end position="172"/>
    </location>
</feature>
<feature type="compositionally biased region" description="Basic residues" evidence="1">
    <location>
        <begin position="27"/>
        <end position="36"/>
    </location>
</feature>
<gene>
    <name evidence="2" type="ORF">V5O48_013669</name>
</gene>
<keyword evidence="3" id="KW-1185">Reference proteome</keyword>
<sequence>MHRLPTLATPPQPQHTEHSLSLSSRDGKKHSGGRCLRRWEEQEGEGDSASDSAVSLGWVTTEEAVDAPAAALGDLLIGGIVVADPKAELVGAERKAPKAAVRVPTPEDPGAGMLPGEDAEASVVVPDPNPDAEPADAEPEAPEGEVFLREETEAEVSVVSPDPDPKAERADTGPKPPTGAPTPQAPERVLLLKEYTEVIVVASLPDPKAAPMLEDTKGEVFLVEGAEVDLVVSEPDLEAENAAPPNPALSEGEEEIPFLIKGGPRGIEKILVFAGAVLGDLNPSAGKGVASVPETEAPLFGSLAASRVLNDKGVLEVPNVQREGEDVEGAVLNAVEPFERNQDFVRSDKVSTHLKEAERFP</sequence>
<evidence type="ECO:0000256" key="1">
    <source>
        <dbReference type="SAM" id="MobiDB-lite"/>
    </source>
</evidence>
<dbReference type="EMBL" id="JBAHYK010001365">
    <property type="protein sequence ID" value="KAL0568321.1"/>
    <property type="molecule type" value="Genomic_DNA"/>
</dbReference>
<protein>
    <submittedName>
        <fullName evidence="2">Uncharacterized protein</fullName>
    </submittedName>
</protein>
<feature type="region of interest" description="Disordered" evidence="1">
    <location>
        <begin position="91"/>
        <end position="185"/>
    </location>
</feature>
<dbReference type="Proteomes" id="UP001465976">
    <property type="component" value="Unassembled WGS sequence"/>
</dbReference>
<reference evidence="2 3" key="1">
    <citation type="submission" date="2024-02" db="EMBL/GenBank/DDBJ databases">
        <title>A draft genome for the cacao thread blight pathogen Marasmius crinis-equi.</title>
        <authorList>
            <person name="Cohen S.P."/>
            <person name="Baruah I.K."/>
            <person name="Amoako-Attah I."/>
            <person name="Bukari Y."/>
            <person name="Meinhardt L.W."/>
            <person name="Bailey B.A."/>
        </authorList>
    </citation>
    <scope>NUCLEOTIDE SEQUENCE [LARGE SCALE GENOMIC DNA]</scope>
    <source>
        <strain evidence="2 3">GH-76</strain>
    </source>
</reference>
<accession>A0ABR3EZK7</accession>
<name>A0ABR3EZK7_9AGAR</name>